<feature type="compositionally biased region" description="Basic and acidic residues" evidence="3">
    <location>
        <begin position="454"/>
        <end position="472"/>
    </location>
</feature>
<organism evidence="6 7">
    <name type="scientific">Aduncisulcus paluster</name>
    <dbReference type="NCBI Taxonomy" id="2918883"/>
    <lineage>
        <taxon>Eukaryota</taxon>
        <taxon>Metamonada</taxon>
        <taxon>Carpediemonas-like organisms</taxon>
        <taxon>Aduncisulcus</taxon>
    </lineage>
</organism>
<evidence type="ECO:0000256" key="1">
    <source>
        <dbReference type="ARBA" id="ARBA00022722"/>
    </source>
</evidence>
<feature type="compositionally biased region" description="Basic and acidic residues" evidence="3">
    <location>
        <begin position="352"/>
        <end position="375"/>
    </location>
</feature>
<dbReference type="EMBL" id="BQXS01009781">
    <property type="protein sequence ID" value="GKT31930.1"/>
    <property type="molecule type" value="Genomic_DNA"/>
</dbReference>
<dbReference type="Gene3D" id="3.40.50.1010">
    <property type="entry name" value="5'-nuclease"/>
    <property type="match status" value="2"/>
</dbReference>
<dbReference type="InterPro" id="IPR006086">
    <property type="entry name" value="XPG-I_dom"/>
</dbReference>
<dbReference type="InterPro" id="IPR006085">
    <property type="entry name" value="XPG_DNA_repair_N"/>
</dbReference>
<dbReference type="SMART" id="SM00485">
    <property type="entry name" value="XPGN"/>
    <property type="match status" value="1"/>
</dbReference>
<evidence type="ECO:0000256" key="3">
    <source>
        <dbReference type="SAM" id="MobiDB-lite"/>
    </source>
</evidence>
<gene>
    <name evidence="6" type="ORF">ADUPG1_006243</name>
</gene>
<dbReference type="PANTHER" id="PTHR11081">
    <property type="entry name" value="FLAP ENDONUCLEASE FAMILY MEMBER"/>
    <property type="match status" value="1"/>
</dbReference>
<dbReference type="SUPFAM" id="SSF88723">
    <property type="entry name" value="PIN domain-like"/>
    <property type="match status" value="1"/>
</dbReference>
<feature type="compositionally biased region" description="Basic and acidic residues" evidence="3">
    <location>
        <begin position="286"/>
        <end position="299"/>
    </location>
</feature>
<feature type="compositionally biased region" description="Basic and acidic residues" evidence="3">
    <location>
        <begin position="789"/>
        <end position="802"/>
    </location>
</feature>
<dbReference type="SMART" id="SM00484">
    <property type="entry name" value="XPGI"/>
    <property type="match status" value="1"/>
</dbReference>
<dbReference type="InterPro" id="IPR006084">
    <property type="entry name" value="XPG/Rad2"/>
</dbReference>
<feature type="region of interest" description="Disordered" evidence="3">
    <location>
        <begin position="352"/>
        <end position="384"/>
    </location>
</feature>
<evidence type="ECO:0000259" key="4">
    <source>
        <dbReference type="SMART" id="SM00484"/>
    </source>
</evidence>
<dbReference type="GO" id="GO:0004519">
    <property type="term" value="F:endonuclease activity"/>
    <property type="evidence" value="ECO:0007669"/>
    <property type="project" value="UniProtKB-KW"/>
</dbReference>
<protein>
    <submittedName>
        <fullName evidence="6">XPG/Rad2 endonuclease like protein</fullName>
    </submittedName>
</protein>
<keyword evidence="1" id="KW-0540">Nuclease</keyword>
<feature type="region of interest" description="Disordered" evidence="3">
    <location>
        <begin position="693"/>
        <end position="713"/>
    </location>
</feature>
<keyword evidence="2" id="KW-0378">Hydrolase</keyword>
<feature type="compositionally biased region" description="Basic residues" evidence="3">
    <location>
        <begin position="700"/>
        <end position="713"/>
    </location>
</feature>
<comment type="caution">
    <text evidence="6">The sequence shown here is derived from an EMBL/GenBank/DDBJ whole genome shotgun (WGS) entry which is preliminary data.</text>
</comment>
<dbReference type="CDD" id="cd09900">
    <property type="entry name" value="H3TH_XPG-like"/>
    <property type="match status" value="1"/>
</dbReference>
<feature type="compositionally biased region" description="Polar residues" evidence="3">
    <location>
        <begin position="803"/>
        <end position="813"/>
    </location>
</feature>
<dbReference type="Pfam" id="PF00752">
    <property type="entry name" value="XPG_N"/>
    <property type="match status" value="1"/>
</dbReference>
<proteinExistence type="predicted"/>
<evidence type="ECO:0000313" key="7">
    <source>
        <dbReference type="Proteomes" id="UP001057375"/>
    </source>
</evidence>
<evidence type="ECO:0000313" key="6">
    <source>
        <dbReference type="EMBL" id="GKT31930.1"/>
    </source>
</evidence>
<feature type="region of interest" description="Disordered" evidence="3">
    <location>
        <begin position="263"/>
        <end position="327"/>
    </location>
</feature>
<name>A0ABQ5KLV5_9EUKA</name>
<feature type="region of interest" description="Disordered" evidence="3">
    <location>
        <begin position="446"/>
        <end position="484"/>
    </location>
</feature>
<dbReference type="Pfam" id="PF00867">
    <property type="entry name" value="XPG_I"/>
    <property type="match status" value="1"/>
</dbReference>
<reference evidence="6" key="1">
    <citation type="submission" date="2022-03" db="EMBL/GenBank/DDBJ databases">
        <title>Draft genome sequence of Aduncisulcus paluster, a free-living microaerophilic Fornicata.</title>
        <authorList>
            <person name="Yuyama I."/>
            <person name="Kume K."/>
            <person name="Tamura T."/>
            <person name="Inagaki Y."/>
            <person name="Hashimoto T."/>
        </authorList>
    </citation>
    <scope>NUCLEOTIDE SEQUENCE</scope>
    <source>
        <strain evidence="6">NY0171</strain>
    </source>
</reference>
<dbReference type="SUPFAM" id="SSF47807">
    <property type="entry name" value="5' to 3' exonuclease, C-terminal subdomain"/>
    <property type="match status" value="1"/>
</dbReference>
<dbReference type="Proteomes" id="UP001057375">
    <property type="component" value="Unassembled WGS sequence"/>
</dbReference>
<sequence>MGVKGLWSIFRHTEQIIDDRTLPAIQGLVVAVDMSIWLHKTLRGTRGNERLALKSFVSFVSKFLDFGLLPIFVFDGRPPRQKYFENLNRTLKQHIAKQKRDELSVQKEMMKYLQAHKTLPPMESMESLKSFAQHESRLSGVNFLLNTERSDSPMISSPQSISSQPSSGIMIGKRRISADKINAYNEGYAFVSSKKLKQISSFPTNPLPILTSPKHSSSDSSSSMAFPSDLSDVWREDFDVSHHILINNIKPVKGVTSVLEEEESEIIPEEKEKKGKPKHKSNHLSPFDKDDSSFPKKSDTLPTTHLFDNPWHHPTSFDSPSKGIAFPKQSLSTMNHTSSLLQRQTMIKKALREDHRQSLARTRDDERGEKIDIERGQSPSQRSQLVISQSISQDKETFEPLSNDDSEILDSLEEIFQPGNIIADKRKDMSEDDSLDALFQDTNNNANEVIPLSHFDDKDKPKSESSKDEKNDSPSSTPSSVNPYQYWSSQDDVFEDDMIEALELTRDSIVHDKVSVSISSRVDQITKQLSKEEDKEIARAIILTNSFIDKCKLFLSFFGLPVFCAPAEAEAQCVALVNAGLCSCVLSTDSDCFMFGAEFVMSEPLRRHTPSHVLSIFGSPQIFGLTKAMICAFAVLCGCDYVGGIKGVGHVKGLELLCCACHGCVIDDSRELLDSCGGILTKLKEIRLSFDSPEEDGRLGKKQSKQKTKRQKHKDLEKWEYVKTLQKVDSSKLIFPNSLIRSMEYPKISDIENVKQELLSWKRARNKSQEDEEEIKDKSKNSTLSQDLEESKIDRSEPHSKSPQENNASSNPTIIDLLATSPPDDMECSDQIPFLLPQTLFLQRFGNEHLRDGHFVSNLKPVIAKYKRNIKKKKTNLKRVGLKYLLLEGELSKREQRAVDILKSLRE</sequence>
<feature type="domain" description="XPG N-terminal" evidence="5">
    <location>
        <begin position="1"/>
        <end position="96"/>
    </location>
</feature>
<evidence type="ECO:0000259" key="5">
    <source>
        <dbReference type="SMART" id="SM00485"/>
    </source>
</evidence>
<dbReference type="PANTHER" id="PTHR11081:SF59">
    <property type="entry name" value="FI23547P1"/>
    <property type="match status" value="1"/>
</dbReference>
<accession>A0ABQ5KLV5</accession>
<keyword evidence="6" id="KW-0255">Endonuclease</keyword>
<evidence type="ECO:0000256" key="2">
    <source>
        <dbReference type="ARBA" id="ARBA00022801"/>
    </source>
</evidence>
<keyword evidence="7" id="KW-1185">Reference proteome</keyword>
<dbReference type="PRINTS" id="PR00853">
    <property type="entry name" value="XPGRADSUPER"/>
</dbReference>
<dbReference type="Gene3D" id="1.10.150.20">
    <property type="entry name" value="5' to 3' exonuclease, C-terminal subdomain"/>
    <property type="match status" value="1"/>
</dbReference>
<dbReference type="InterPro" id="IPR036279">
    <property type="entry name" value="5-3_exonuclease_C_sf"/>
</dbReference>
<feature type="region of interest" description="Disordered" evidence="3">
    <location>
        <begin position="763"/>
        <end position="817"/>
    </location>
</feature>
<feature type="domain" description="XPG-I" evidence="4">
    <location>
        <begin position="556"/>
        <end position="631"/>
    </location>
</feature>
<dbReference type="InterPro" id="IPR029060">
    <property type="entry name" value="PIN-like_dom_sf"/>
</dbReference>